<name>A0ABY5TKJ5_9GAMM</name>
<dbReference type="SUPFAM" id="SSF53474">
    <property type="entry name" value="alpha/beta-Hydrolases"/>
    <property type="match status" value="1"/>
</dbReference>
<dbReference type="PANTHER" id="PTHR42776">
    <property type="entry name" value="SERINE PEPTIDASE S9 FAMILY MEMBER"/>
    <property type="match status" value="1"/>
</dbReference>
<organism evidence="3 4">
    <name type="scientific">SAR92 clade bacterium H455</name>
    <dbReference type="NCBI Taxonomy" id="2974818"/>
    <lineage>
        <taxon>Bacteria</taxon>
        <taxon>Pseudomonadati</taxon>
        <taxon>Pseudomonadota</taxon>
        <taxon>Gammaproteobacteria</taxon>
        <taxon>Cellvibrionales</taxon>
        <taxon>Porticoccaceae</taxon>
        <taxon>SAR92 clade</taxon>
    </lineage>
</organism>
<dbReference type="InterPro" id="IPR029058">
    <property type="entry name" value="AB_hydrolase_fold"/>
</dbReference>
<dbReference type="Pfam" id="PF00326">
    <property type="entry name" value="Peptidase_S9"/>
    <property type="match status" value="1"/>
</dbReference>
<gene>
    <name evidence="3" type="ORF">NYF23_09980</name>
</gene>
<evidence type="ECO:0000256" key="1">
    <source>
        <dbReference type="ARBA" id="ARBA00022801"/>
    </source>
</evidence>
<protein>
    <submittedName>
        <fullName evidence="3">Prolyl oligopeptidase family serine peptidase</fullName>
    </submittedName>
</protein>
<evidence type="ECO:0000313" key="4">
    <source>
        <dbReference type="Proteomes" id="UP001059934"/>
    </source>
</evidence>
<dbReference type="InterPro" id="IPR011042">
    <property type="entry name" value="6-blade_b-propeller_TolB-like"/>
</dbReference>
<dbReference type="Gene3D" id="2.120.10.30">
    <property type="entry name" value="TolB, C-terminal domain"/>
    <property type="match status" value="1"/>
</dbReference>
<dbReference type="InterPro" id="IPR001375">
    <property type="entry name" value="Peptidase_S9_cat"/>
</dbReference>
<evidence type="ECO:0000259" key="2">
    <source>
        <dbReference type="Pfam" id="PF00326"/>
    </source>
</evidence>
<dbReference type="Proteomes" id="UP001059934">
    <property type="component" value="Chromosome"/>
</dbReference>
<dbReference type="PANTHER" id="PTHR42776:SF27">
    <property type="entry name" value="DIPEPTIDYL PEPTIDASE FAMILY MEMBER 6"/>
    <property type="match status" value="1"/>
</dbReference>
<dbReference type="SUPFAM" id="SSF69304">
    <property type="entry name" value="Tricorn protease N-terminal domain"/>
    <property type="match status" value="1"/>
</dbReference>
<feature type="domain" description="Peptidase S9 prolyl oligopeptidase catalytic" evidence="2">
    <location>
        <begin position="463"/>
        <end position="662"/>
    </location>
</feature>
<keyword evidence="4" id="KW-1185">Reference proteome</keyword>
<sequence>MQRDIRQTPPFIEAQHLYQGIWPANSQRIVEAQHLDTSPDGRSAVFTGICGNKAGQLPAMTQRIFKIDLQSSYLCALTPNSCPEKRPEYSPCGKQIAFLSDRDGGANFQLTLLNLSTNLISQPPAVAGWVEELSWSPDGGSILLTVAGHGADQGSGQGAVPSQQYSEQHPEWMPEVSTGDEGYRWRHLWIYELATKKVRKVPTRDINIWEAVWCGNRGIAAITSDQPGEEAWYSATLQYIHPRTGATHSLYQPRDQIAYLCASPSGQTVALVSALSSDRGVVAGDLLTININTQTARQIDSNKVDITSIEWLSETRLLTAGQRGFETVALDHRLTDRPSSETVREIWQSSEISGSGHYTKICSLSARDCLLIAEGFKRAPEIGRISNGLYHPIKSFDLGYQRQAEVIHRIEKVTWQSPDGLEIQGWLLQPKGSAPHPTVMDMHGGPVWQWHPHWLGRRLHILMLLKHGYGVFMPNPRGSAGRGQEYCRKVLGDLGGADSNDCLSGLDYLVDQGLADATKIALIGHSYGGYLGAWLIGQDQRFTGAVISAPMTNYISQHLLSNISHYVELFLQDDYKNLDGKYMQRSPIIYAHQVNTPTLSLCGALDRCTPAAEATQFHNALLENGVKSVLVNYPLEGHGIKGIPAMLDYSARIFTWLTQYMQAPDSRPEAADHEWHPLKRQIPKVANPVS</sequence>
<proteinExistence type="predicted"/>
<dbReference type="EMBL" id="CP103416">
    <property type="protein sequence ID" value="UVW34344.1"/>
    <property type="molecule type" value="Genomic_DNA"/>
</dbReference>
<keyword evidence="1" id="KW-0378">Hydrolase</keyword>
<evidence type="ECO:0000313" key="3">
    <source>
        <dbReference type="EMBL" id="UVW34344.1"/>
    </source>
</evidence>
<reference evidence="3" key="1">
    <citation type="submission" date="2022-08" db="EMBL/GenBank/DDBJ databases">
        <title>Catabolic pathway analysis in culturable SAR92 clade bacteria reveals their overlooked roles in DMSP degradation in coastal seas.</title>
        <authorList>
            <person name="He X."/>
            <person name="Zhang X."/>
            <person name="Zhang Y."/>
        </authorList>
    </citation>
    <scope>NUCLEOTIDE SEQUENCE</scope>
    <source>
        <strain evidence="3">H455</strain>
    </source>
</reference>
<accession>A0ABY5TKJ5</accession>
<dbReference type="Gene3D" id="3.40.50.1820">
    <property type="entry name" value="alpha/beta hydrolase"/>
    <property type="match status" value="1"/>
</dbReference>